<evidence type="ECO:0000313" key="2">
    <source>
        <dbReference type="Proteomes" id="UP000814033"/>
    </source>
</evidence>
<accession>A0ACB8RW09</accession>
<evidence type="ECO:0000313" key="1">
    <source>
        <dbReference type="EMBL" id="KAI0048409.1"/>
    </source>
</evidence>
<reference evidence="1" key="2">
    <citation type="journal article" date="2022" name="New Phytol.">
        <title>Evolutionary transition to the ectomycorrhizal habit in the genomes of a hyperdiverse lineage of mushroom-forming fungi.</title>
        <authorList>
            <person name="Looney B."/>
            <person name="Miyauchi S."/>
            <person name="Morin E."/>
            <person name="Drula E."/>
            <person name="Courty P.E."/>
            <person name="Kohler A."/>
            <person name="Kuo A."/>
            <person name="LaButti K."/>
            <person name="Pangilinan J."/>
            <person name="Lipzen A."/>
            <person name="Riley R."/>
            <person name="Andreopoulos W."/>
            <person name="He G."/>
            <person name="Johnson J."/>
            <person name="Nolan M."/>
            <person name="Tritt A."/>
            <person name="Barry K.W."/>
            <person name="Grigoriev I.V."/>
            <person name="Nagy L.G."/>
            <person name="Hibbett D."/>
            <person name="Henrissat B."/>
            <person name="Matheny P.B."/>
            <person name="Labbe J."/>
            <person name="Martin F.M."/>
        </authorList>
    </citation>
    <scope>NUCLEOTIDE SEQUENCE</scope>
    <source>
        <strain evidence="1">FP105234-sp</strain>
    </source>
</reference>
<dbReference type="EMBL" id="MU275887">
    <property type="protein sequence ID" value="KAI0048409.1"/>
    <property type="molecule type" value="Genomic_DNA"/>
</dbReference>
<dbReference type="Proteomes" id="UP000814033">
    <property type="component" value="Unassembled WGS sequence"/>
</dbReference>
<organism evidence="1 2">
    <name type="scientific">Auriscalpium vulgare</name>
    <dbReference type="NCBI Taxonomy" id="40419"/>
    <lineage>
        <taxon>Eukaryota</taxon>
        <taxon>Fungi</taxon>
        <taxon>Dikarya</taxon>
        <taxon>Basidiomycota</taxon>
        <taxon>Agaricomycotina</taxon>
        <taxon>Agaricomycetes</taxon>
        <taxon>Russulales</taxon>
        <taxon>Auriscalpiaceae</taxon>
        <taxon>Auriscalpium</taxon>
    </lineage>
</organism>
<keyword evidence="2" id="KW-1185">Reference proteome</keyword>
<reference evidence="1" key="1">
    <citation type="submission" date="2021-02" db="EMBL/GenBank/DDBJ databases">
        <authorList>
            <consortium name="DOE Joint Genome Institute"/>
            <person name="Ahrendt S."/>
            <person name="Looney B.P."/>
            <person name="Miyauchi S."/>
            <person name="Morin E."/>
            <person name="Drula E."/>
            <person name="Courty P.E."/>
            <person name="Chicoki N."/>
            <person name="Fauchery L."/>
            <person name="Kohler A."/>
            <person name="Kuo A."/>
            <person name="Labutti K."/>
            <person name="Pangilinan J."/>
            <person name="Lipzen A."/>
            <person name="Riley R."/>
            <person name="Andreopoulos W."/>
            <person name="He G."/>
            <person name="Johnson J."/>
            <person name="Barry K.W."/>
            <person name="Grigoriev I.V."/>
            <person name="Nagy L."/>
            <person name="Hibbett D."/>
            <person name="Henrissat B."/>
            <person name="Matheny P.B."/>
            <person name="Labbe J."/>
            <person name="Martin F."/>
        </authorList>
    </citation>
    <scope>NUCLEOTIDE SEQUENCE</scope>
    <source>
        <strain evidence="1">FP105234-sp</strain>
    </source>
</reference>
<sequence>MGVVDADSNARASPIEEPSGGPALGTRSRKKSAGAGSRASRDPDLEPIVEHNTAASSDIHTAATAARVVRASASNFASSTTPVAGGGNDITCMELWLRNRSVITHSFSPVSLLKENKALFTADQEPVYEQMLVHNAVYEEVMAFCYPGEWWKRNKDLPINISPRRREVLDELYDTKSPNWQRMTLDVGRVGICIDLSVNPADAWLVACLDSSLEKIVSDIVDSRVRKQQEAQIGPLGETAWRTSWDSIATEIASNLGAADHQGVMTWHTLERTLRLPCIDESIKFTPEHDIPRQTRQTIAYSEGDLLDSEWKLALANLALAAAENNPRAYADASQWRNAAQEAWKAVYPLAAAWDEHRLQKTRAGVQRLDPMTAKCDGLGVIRVSSFYEGTNKAWIDKFSLISTRPFRQRQGLMTEVDLMTARVVDGQPKSAARTDPLYSAVFRTAAHLSPTSNDLEPSATHSPPDHTHHDPLPTPSRHPSAVSTMDDIIAGLQNTGLGPSDAEGAEFPEAPDALDDTEGTGGAEEAGDEVEGQEDAEDAEDEAIPDKDPYALLLPLLVHEYKRRGLDSGAHSAANQARLDLAAMVKFLGKLTIFGLSVYAVVTEGPVGVVLFAWGEEVKVKVEVEGSSKVISQTRVHIVDRNVRGFDISTTEGAINYATFIAKVKRFQAKRLFDIIKNENIKQKVYEMYTSADKESMTWNMRQSEPKRQRKAASKAASDN</sequence>
<protein>
    <submittedName>
        <fullName evidence="1">Uncharacterized protein</fullName>
    </submittedName>
</protein>
<gene>
    <name evidence="1" type="ORF">FA95DRAFT_1073160</name>
</gene>
<comment type="caution">
    <text evidence="1">The sequence shown here is derived from an EMBL/GenBank/DDBJ whole genome shotgun (WGS) entry which is preliminary data.</text>
</comment>
<name>A0ACB8RW09_9AGAM</name>
<proteinExistence type="predicted"/>